<comment type="caution">
    <text evidence="2">The sequence shown here is derived from an EMBL/GenBank/DDBJ whole genome shotgun (WGS) entry which is preliminary data.</text>
</comment>
<dbReference type="Proteomes" id="UP001596180">
    <property type="component" value="Unassembled WGS sequence"/>
</dbReference>
<evidence type="ECO:0000256" key="1">
    <source>
        <dbReference type="SAM" id="MobiDB-lite"/>
    </source>
</evidence>
<organism evidence="2 3">
    <name type="scientific">Streptomyces chlorus</name>
    <dbReference type="NCBI Taxonomy" id="887452"/>
    <lineage>
        <taxon>Bacteria</taxon>
        <taxon>Bacillati</taxon>
        <taxon>Actinomycetota</taxon>
        <taxon>Actinomycetes</taxon>
        <taxon>Kitasatosporales</taxon>
        <taxon>Streptomycetaceae</taxon>
        <taxon>Streptomyces</taxon>
    </lineage>
</organism>
<feature type="compositionally biased region" description="Basic and acidic residues" evidence="1">
    <location>
        <begin position="49"/>
        <end position="67"/>
    </location>
</feature>
<feature type="compositionally biased region" description="Basic residues" evidence="1">
    <location>
        <begin position="68"/>
        <end position="79"/>
    </location>
</feature>
<proteinExistence type="predicted"/>
<accession>A0ABW1DU72</accession>
<dbReference type="EMBL" id="JBHSOA010000018">
    <property type="protein sequence ID" value="MFC5852166.1"/>
    <property type="molecule type" value="Genomic_DNA"/>
</dbReference>
<gene>
    <name evidence="2" type="ORF">ACFPZI_10140</name>
</gene>
<evidence type="ECO:0000313" key="2">
    <source>
        <dbReference type="EMBL" id="MFC5852166.1"/>
    </source>
</evidence>
<sequence>MEASQKATPDTDPQRDHTMYEYEFAKNRSADLIRQADDERRAREAVRLARAARREAEARGAEHESHSRRPHRHRFARAV</sequence>
<evidence type="ECO:0000313" key="3">
    <source>
        <dbReference type="Proteomes" id="UP001596180"/>
    </source>
</evidence>
<name>A0ABW1DU72_9ACTN</name>
<reference evidence="3" key="1">
    <citation type="journal article" date="2019" name="Int. J. Syst. Evol. Microbiol.">
        <title>The Global Catalogue of Microorganisms (GCM) 10K type strain sequencing project: providing services to taxonomists for standard genome sequencing and annotation.</title>
        <authorList>
            <consortium name="The Broad Institute Genomics Platform"/>
            <consortium name="The Broad Institute Genome Sequencing Center for Infectious Disease"/>
            <person name="Wu L."/>
            <person name="Ma J."/>
        </authorList>
    </citation>
    <scope>NUCLEOTIDE SEQUENCE [LARGE SCALE GENOMIC DNA]</scope>
    <source>
        <strain evidence="3">JCM 10411</strain>
    </source>
</reference>
<protein>
    <submittedName>
        <fullName evidence="2">Uncharacterized protein</fullName>
    </submittedName>
</protein>
<feature type="region of interest" description="Disordered" evidence="1">
    <location>
        <begin position="49"/>
        <end position="79"/>
    </location>
</feature>
<keyword evidence="3" id="KW-1185">Reference proteome</keyword>